<dbReference type="EMBL" id="JAHRIO010013176">
    <property type="protein sequence ID" value="MEQ2163040.1"/>
    <property type="molecule type" value="Genomic_DNA"/>
</dbReference>
<evidence type="ECO:0000313" key="3">
    <source>
        <dbReference type="Proteomes" id="UP001476798"/>
    </source>
</evidence>
<evidence type="ECO:0000313" key="2">
    <source>
        <dbReference type="EMBL" id="MEQ2163040.1"/>
    </source>
</evidence>
<proteinExistence type="predicted"/>
<protein>
    <recommendedName>
        <fullName evidence="1">PKAT KLD domain-containing protein</fullName>
    </recommendedName>
</protein>
<dbReference type="InterPro" id="IPR045219">
    <property type="entry name" value="PKAT"/>
</dbReference>
<dbReference type="InterPro" id="IPR035986">
    <property type="entry name" value="PKD_dom_sf"/>
</dbReference>
<comment type="caution">
    <text evidence="2">The sequence shown here is derived from an EMBL/GenBank/DDBJ whole genome shotgun (WGS) entry which is preliminary data.</text>
</comment>
<feature type="domain" description="PKAT KLD" evidence="1">
    <location>
        <begin position="20"/>
        <end position="66"/>
    </location>
</feature>
<dbReference type="PANTHER" id="PTHR11861">
    <property type="entry name" value="MELANOCYTE PROTEIN PMEL 17-RELATED"/>
    <property type="match status" value="1"/>
</dbReference>
<name>A0ABV0MV82_9TELE</name>
<dbReference type="Proteomes" id="UP001476798">
    <property type="component" value="Unassembled WGS sequence"/>
</dbReference>
<reference evidence="2 3" key="1">
    <citation type="submission" date="2021-06" db="EMBL/GenBank/DDBJ databases">
        <authorList>
            <person name="Palmer J.M."/>
        </authorList>
    </citation>
    <scope>NUCLEOTIDE SEQUENCE [LARGE SCALE GENOMIC DNA]</scope>
    <source>
        <strain evidence="2 3">GA_2019</strain>
        <tissue evidence="2">Muscle</tissue>
    </source>
</reference>
<evidence type="ECO:0000259" key="1">
    <source>
        <dbReference type="Pfam" id="PF20433"/>
    </source>
</evidence>
<feature type="non-terminal residue" evidence="2">
    <location>
        <position position="107"/>
    </location>
</feature>
<dbReference type="Pfam" id="PF20433">
    <property type="entry name" value="PKAT_KLD"/>
    <property type="match status" value="1"/>
</dbReference>
<keyword evidence="3" id="KW-1185">Reference proteome</keyword>
<gene>
    <name evidence="2" type="ORF">GOODEAATRI_026119</name>
</gene>
<dbReference type="SUPFAM" id="SSF49299">
    <property type="entry name" value="PKD domain"/>
    <property type="match status" value="1"/>
</dbReference>
<dbReference type="InterPro" id="IPR046846">
    <property type="entry name" value="PKAT_KLD"/>
</dbReference>
<sequence length="107" mass="11917">MRDNSVRKKDQLTLTLLPVSIPTSTCTIVSDSSCTQVRNIMCDDVPPSSECEVHLQRRFLEPGTYCVNITLENSSSMALASTTITISKSWDAPGWLEKCSRKIMPYS</sequence>
<organism evidence="2 3">
    <name type="scientific">Goodea atripinnis</name>
    <dbReference type="NCBI Taxonomy" id="208336"/>
    <lineage>
        <taxon>Eukaryota</taxon>
        <taxon>Metazoa</taxon>
        <taxon>Chordata</taxon>
        <taxon>Craniata</taxon>
        <taxon>Vertebrata</taxon>
        <taxon>Euteleostomi</taxon>
        <taxon>Actinopterygii</taxon>
        <taxon>Neopterygii</taxon>
        <taxon>Teleostei</taxon>
        <taxon>Neoteleostei</taxon>
        <taxon>Acanthomorphata</taxon>
        <taxon>Ovalentaria</taxon>
        <taxon>Atherinomorphae</taxon>
        <taxon>Cyprinodontiformes</taxon>
        <taxon>Goodeidae</taxon>
        <taxon>Goodea</taxon>
    </lineage>
</organism>
<accession>A0ABV0MV82</accession>
<dbReference type="PANTHER" id="PTHR11861:SF11">
    <property type="entry name" value="TRANSMEMBRANE GLYCOPROTEIN NMB"/>
    <property type="match status" value="1"/>
</dbReference>